<sequence length="262" mass="28996">MENRLPDGRRRRWLVRGGAPAACGSHERWDKSKCHDGDDATSQNPSRASHPSARTVFIFTTRAEVRIQPGSAESIPFPCLLVRPRARIRAFARILTGLSSVSEHPHSPATPGFRLSGSENQHLRARPNVWSSTSESWRGGGSEGKFQVPEAVEKAYLAGRERYEDAGVLPSGMETFKSTFWCVSRDIRFATAHVFALSFRPPPHIQITLGNYGFLPFNIQMAECRPDLLLCSHPTPPLNAGLDDGMAGILSLPPHFEKLKDT</sequence>
<organism evidence="2 3">
    <name type="scientific">Blyttiomyces helicus</name>
    <dbReference type="NCBI Taxonomy" id="388810"/>
    <lineage>
        <taxon>Eukaryota</taxon>
        <taxon>Fungi</taxon>
        <taxon>Fungi incertae sedis</taxon>
        <taxon>Chytridiomycota</taxon>
        <taxon>Chytridiomycota incertae sedis</taxon>
        <taxon>Chytridiomycetes</taxon>
        <taxon>Chytridiomycetes incertae sedis</taxon>
        <taxon>Blyttiomyces</taxon>
    </lineage>
</organism>
<dbReference type="EMBL" id="KZ994665">
    <property type="protein sequence ID" value="RKO92370.1"/>
    <property type="molecule type" value="Genomic_DNA"/>
</dbReference>
<dbReference type="AlphaFoldDB" id="A0A4P9WMG9"/>
<evidence type="ECO:0000313" key="2">
    <source>
        <dbReference type="EMBL" id="RKO92370.1"/>
    </source>
</evidence>
<reference evidence="3" key="1">
    <citation type="journal article" date="2018" name="Nat. Microbiol.">
        <title>Leveraging single-cell genomics to expand the fungal tree of life.</title>
        <authorList>
            <person name="Ahrendt S.R."/>
            <person name="Quandt C.A."/>
            <person name="Ciobanu D."/>
            <person name="Clum A."/>
            <person name="Salamov A."/>
            <person name="Andreopoulos B."/>
            <person name="Cheng J.F."/>
            <person name="Woyke T."/>
            <person name="Pelin A."/>
            <person name="Henrissat B."/>
            <person name="Reynolds N.K."/>
            <person name="Benny G.L."/>
            <person name="Smith M.E."/>
            <person name="James T.Y."/>
            <person name="Grigoriev I.V."/>
        </authorList>
    </citation>
    <scope>NUCLEOTIDE SEQUENCE [LARGE SCALE GENOMIC DNA]</scope>
</reference>
<protein>
    <submittedName>
        <fullName evidence="2">Uncharacterized protein</fullName>
    </submittedName>
</protein>
<name>A0A4P9WMG9_9FUNG</name>
<feature type="compositionally biased region" description="Polar residues" evidence="1">
    <location>
        <begin position="40"/>
        <end position="49"/>
    </location>
</feature>
<keyword evidence="3" id="KW-1185">Reference proteome</keyword>
<feature type="compositionally biased region" description="Basic and acidic residues" evidence="1">
    <location>
        <begin position="25"/>
        <end position="38"/>
    </location>
</feature>
<evidence type="ECO:0000256" key="1">
    <source>
        <dbReference type="SAM" id="MobiDB-lite"/>
    </source>
</evidence>
<accession>A0A4P9WMG9</accession>
<dbReference type="Proteomes" id="UP000269721">
    <property type="component" value="Unassembled WGS sequence"/>
</dbReference>
<gene>
    <name evidence="2" type="ORF">BDK51DRAFT_52161</name>
</gene>
<evidence type="ECO:0000313" key="3">
    <source>
        <dbReference type="Proteomes" id="UP000269721"/>
    </source>
</evidence>
<feature type="region of interest" description="Disordered" evidence="1">
    <location>
        <begin position="24"/>
        <end position="53"/>
    </location>
</feature>
<proteinExistence type="predicted"/>